<sequence>MQREKFYRQCANALEKIINSKNKKNYLTKQNSSKINMIANKILKNREIYELIMAKLKFKTKNHCLSLVYIHEIMQNRFEINNYLTRAVFKLGEKLLKEVETCNLYIRINSLKDCNNIFDKLFFS</sequence>
<evidence type="ECO:0000313" key="1">
    <source>
        <dbReference type="EMBL" id="EJW02503.1"/>
    </source>
</evidence>
<dbReference type="HOGENOM" id="CLU_2003886_0_0_1"/>
<dbReference type="Proteomes" id="UP000003163">
    <property type="component" value="Unassembled WGS sequence"/>
</dbReference>
<dbReference type="EMBL" id="AFBI03000068">
    <property type="protein sequence ID" value="EJW02503.1"/>
    <property type="molecule type" value="Genomic_DNA"/>
</dbReference>
<evidence type="ECO:0000313" key="2">
    <source>
        <dbReference type="Proteomes" id="UP000003163"/>
    </source>
</evidence>
<comment type="caution">
    <text evidence="1">The sequence shown here is derived from an EMBL/GenBank/DDBJ whole genome shotgun (WGS) entry which is preliminary data.</text>
</comment>
<dbReference type="AlphaFoldDB" id="J8ZS28"/>
<organism evidence="1 2">
    <name type="scientific">Edhazardia aedis (strain USNM 41457)</name>
    <name type="common">Microsporidian parasite</name>
    <dbReference type="NCBI Taxonomy" id="1003232"/>
    <lineage>
        <taxon>Eukaryota</taxon>
        <taxon>Fungi</taxon>
        <taxon>Fungi incertae sedis</taxon>
        <taxon>Microsporidia</taxon>
        <taxon>Edhazardia</taxon>
    </lineage>
</organism>
<dbReference type="InParanoid" id="J8ZS28"/>
<reference evidence="2" key="2">
    <citation type="submission" date="2015-07" db="EMBL/GenBank/DDBJ databases">
        <title>Contrasting host-pathogen interactions and genome evolution in two generalist and specialist microsporidian pathogens of mosquitoes.</title>
        <authorList>
            <consortium name="The Broad Institute Genomics Platform"/>
            <consortium name="The Broad Institute Genome Sequencing Center for Infectious Disease"/>
            <person name="Cuomo C.A."/>
            <person name="Sanscrainte N.D."/>
            <person name="Goldberg J.M."/>
            <person name="Heiman D."/>
            <person name="Young S."/>
            <person name="Zeng Q."/>
            <person name="Becnel J.J."/>
            <person name="Birren B.W."/>
        </authorList>
    </citation>
    <scope>NUCLEOTIDE SEQUENCE [LARGE SCALE GENOMIC DNA]</scope>
    <source>
        <strain evidence="2">USNM 41457</strain>
    </source>
</reference>
<accession>J8ZS28</accession>
<proteinExistence type="predicted"/>
<keyword evidence="2" id="KW-1185">Reference proteome</keyword>
<gene>
    <name evidence="1" type="ORF">EDEG_03089</name>
</gene>
<protein>
    <submittedName>
        <fullName evidence="1">Uncharacterized protein</fullName>
    </submittedName>
</protein>
<name>J8ZS28_EDHAE</name>
<reference evidence="1 2" key="1">
    <citation type="submission" date="2011-08" db="EMBL/GenBank/DDBJ databases">
        <authorList>
            <person name="Liu Z.J."/>
            <person name="Shi F.L."/>
            <person name="Lu J.Q."/>
            <person name="Li M."/>
            <person name="Wang Z.L."/>
        </authorList>
    </citation>
    <scope>NUCLEOTIDE SEQUENCE [LARGE SCALE GENOMIC DNA]</scope>
    <source>
        <strain evidence="1 2">USNM 41457</strain>
    </source>
</reference>
<dbReference type="VEuPathDB" id="MicrosporidiaDB:EDEG_03089"/>